<name>A0A3T0KU06_9BACI</name>
<evidence type="ECO:0000313" key="1">
    <source>
        <dbReference type="EMBL" id="AZV43674.1"/>
    </source>
</evidence>
<organism evidence="1 2">
    <name type="scientific">Peribacillus asahii</name>
    <dbReference type="NCBI Taxonomy" id="228899"/>
    <lineage>
        <taxon>Bacteria</taxon>
        <taxon>Bacillati</taxon>
        <taxon>Bacillota</taxon>
        <taxon>Bacilli</taxon>
        <taxon>Bacillales</taxon>
        <taxon>Bacillaceae</taxon>
        <taxon>Peribacillus</taxon>
    </lineage>
</organism>
<evidence type="ECO:0000313" key="2">
    <source>
        <dbReference type="Proteomes" id="UP000283095"/>
    </source>
</evidence>
<dbReference type="Proteomes" id="UP000283095">
    <property type="component" value="Chromosome"/>
</dbReference>
<sequence>MEENTIRINGNSIEALEDGGVLINGIKADSKEDLEKAINILIKATIAIVRC</sequence>
<dbReference type="AlphaFoldDB" id="A0A3T0KU06"/>
<accession>A0A3T0KU06</accession>
<proteinExistence type="predicted"/>
<dbReference type="KEGG" id="pasa:BAOM_3065"/>
<dbReference type="EMBL" id="CP026095">
    <property type="protein sequence ID" value="AZV43674.1"/>
    <property type="molecule type" value="Genomic_DNA"/>
</dbReference>
<protein>
    <submittedName>
        <fullName evidence="1">Uncharacterized protein</fullName>
    </submittedName>
</protein>
<gene>
    <name evidence="1" type="ORF">BAOM_3065</name>
</gene>
<dbReference type="RefSeq" id="WP_164853240.1">
    <property type="nucleotide sequence ID" value="NZ_CP026095.1"/>
</dbReference>
<reference evidence="1 2" key="1">
    <citation type="submission" date="2018-01" db="EMBL/GenBank/DDBJ databases">
        <title>Bacillus asahii Genome sequencing and assembly.</title>
        <authorList>
            <person name="Jiang H."/>
            <person name="Feng Y."/>
            <person name="Zhao F."/>
            <person name="Lin X."/>
        </authorList>
    </citation>
    <scope>NUCLEOTIDE SEQUENCE [LARGE SCALE GENOMIC DNA]</scope>
    <source>
        <strain evidence="1 2">OM18</strain>
    </source>
</reference>